<feature type="transmembrane region" description="Helical" evidence="6">
    <location>
        <begin position="113"/>
        <end position="135"/>
    </location>
</feature>
<feature type="domain" description="Type II secretion system protein GspF" evidence="7">
    <location>
        <begin position="154"/>
        <end position="280"/>
    </location>
</feature>
<organism evidence="8 9">
    <name type="scientific">Vibrio hepatarius</name>
    <dbReference type="NCBI Taxonomy" id="171383"/>
    <lineage>
        <taxon>Bacteria</taxon>
        <taxon>Pseudomonadati</taxon>
        <taxon>Pseudomonadota</taxon>
        <taxon>Gammaproteobacteria</taxon>
        <taxon>Vibrionales</taxon>
        <taxon>Vibrionaceae</taxon>
        <taxon>Vibrio</taxon>
        <taxon>Vibrio oreintalis group</taxon>
    </lineage>
</organism>
<evidence type="ECO:0000256" key="3">
    <source>
        <dbReference type="ARBA" id="ARBA00022692"/>
    </source>
</evidence>
<dbReference type="RefSeq" id="WP_053409286.1">
    <property type="nucleotide sequence ID" value="NZ_DAIPHI010000157.1"/>
</dbReference>
<evidence type="ECO:0000256" key="1">
    <source>
        <dbReference type="ARBA" id="ARBA00004651"/>
    </source>
</evidence>
<feature type="transmembrane region" description="Helical" evidence="6">
    <location>
        <begin position="86"/>
        <end position="107"/>
    </location>
</feature>
<keyword evidence="9" id="KW-1185">Reference proteome</keyword>
<evidence type="ECO:0000256" key="2">
    <source>
        <dbReference type="ARBA" id="ARBA00022475"/>
    </source>
</evidence>
<dbReference type="Proteomes" id="UP000037530">
    <property type="component" value="Unassembled WGS sequence"/>
</dbReference>
<dbReference type="GO" id="GO:0005886">
    <property type="term" value="C:plasma membrane"/>
    <property type="evidence" value="ECO:0007669"/>
    <property type="project" value="UniProtKB-SubCell"/>
</dbReference>
<dbReference type="PANTHER" id="PTHR35007:SF2">
    <property type="entry name" value="PILUS ASSEMBLE PROTEIN"/>
    <property type="match status" value="1"/>
</dbReference>
<dbReference type="EMBL" id="LHPI01000009">
    <property type="protein sequence ID" value="KOO07548.1"/>
    <property type="molecule type" value="Genomic_DNA"/>
</dbReference>
<accession>A0A0M0I0W7</accession>
<sequence>MTESYSSLLIVLPLFFMSLGIALFVMKAIDNAKGQLAARKAIGEESDHDPYMDALAVLLKVLNFNQQETKEKLVKAGIYSNVIANVYYLIKIVPFVVCLCVAIFLLIAEFFDISMFVVVVALSAIVFLIAPDAYVASRGNRITRKISNRLPFLLDLMNVCVHTGMTIEASLEYLAKELRTVDKHLAYVLKKTLERAQLVGIERALEDFYTFVPTAEAQSVVMTLTQSLKYGSSVGPVLGTLACDIRELSMMDLEEKIGKMGAKMSIPLIAFIMVPIIVLIAAPGIMRMLA</sequence>
<feature type="transmembrane region" description="Helical" evidence="6">
    <location>
        <begin position="6"/>
        <end position="26"/>
    </location>
</feature>
<evidence type="ECO:0000256" key="6">
    <source>
        <dbReference type="SAM" id="Phobius"/>
    </source>
</evidence>
<dbReference type="PANTHER" id="PTHR35007">
    <property type="entry name" value="INTEGRAL MEMBRANE PROTEIN-RELATED"/>
    <property type="match status" value="1"/>
</dbReference>
<protein>
    <submittedName>
        <fullName evidence="8">Pilus assembly protein TadC</fullName>
    </submittedName>
</protein>
<keyword evidence="2" id="KW-1003">Cell membrane</keyword>
<keyword evidence="3 6" id="KW-0812">Transmembrane</keyword>
<evidence type="ECO:0000256" key="5">
    <source>
        <dbReference type="ARBA" id="ARBA00023136"/>
    </source>
</evidence>
<keyword evidence="5 6" id="KW-0472">Membrane</keyword>
<dbReference type="PATRIC" id="fig|171383.3.peg.2394"/>
<dbReference type="AlphaFoldDB" id="A0A0M0I0W7"/>
<dbReference type="STRING" id="171383.AKJ31_11715"/>
<name>A0A0M0I0W7_9VIBR</name>
<evidence type="ECO:0000313" key="9">
    <source>
        <dbReference type="Proteomes" id="UP000037530"/>
    </source>
</evidence>
<feature type="transmembrane region" description="Helical" evidence="6">
    <location>
        <begin position="266"/>
        <end position="286"/>
    </location>
</feature>
<dbReference type="OrthoDB" id="9810662at2"/>
<gene>
    <name evidence="8" type="ORF">AKJ31_11715</name>
</gene>
<evidence type="ECO:0000256" key="4">
    <source>
        <dbReference type="ARBA" id="ARBA00022989"/>
    </source>
</evidence>
<evidence type="ECO:0000313" key="8">
    <source>
        <dbReference type="EMBL" id="KOO07548.1"/>
    </source>
</evidence>
<comment type="caution">
    <text evidence="8">The sequence shown here is derived from an EMBL/GenBank/DDBJ whole genome shotgun (WGS) entry which is preliminary data.</text>
</comment>
<dbReference type="Pfam" id="PF00482">
    <property type="entry name" value="T2SSF"/>
    <property type="match status" value="1"/>
</dbReference>
<reference evidence="9" key="1">
    <citation type="submission" date="2015-08" db="EMBL/GenBank/DDBJ databases">
        <title>Vibrio galatheae sp. nov., a novel member of the Vibrionaceae family isolated from the Solomon Islands.</title>
        <authorList>
            <person name="Giubergia S."/>
            <person name="Machado H."/>
            <person name="Mateiu R.V."/>
            <person name="Gram L."/>
        </authorList>
    </citation>
    <scope>NUCLEOTIDE SEQUENCE [LARGE SCALE GENOMIC DNA]</scope>
    <source>
        <strain evidence="9">DSM 19134</strain>
    </source>
</reference>
<proteinExistence type="predicted"/>
<evidence type="ECO:0000259" key="7">
    <source>
        <dbReference type="Pfam" id="PF00482"/>
    </source>
</evidence>
<comment type="subcellular location">
    <subcellularLocation>
        <location evidence="1">Cell membrane</location>
        <topology evidence="1">Multi-pass membrane protein</topology>
    </subcellularLocation>
</comment>
<dbReference type="InterPro" id="IPR018076">
    <property type="entry name" value="T2SS_GspF_dom"/>
</dbReference>
<keyword evidence="4 6" id="KW-1133">Transmembrane helix</keyword>